<protein>
    <submittedName>
        <fullName evidence="2">Uncharacterized protein</fullName>
    </submittedName>
</protein>
<accession>A0A6J7WJU2</accession>
<keyword evidence="1" id="KW-0472">Membrane</keyword>
<feature type="transmembrane region" description="Helical" evidence="1">
    <location>
        <begin position="12"/>
        <end position="29"/>
    </location>
</feature>
<name>A0A6J7WJU2_9CAUD</name>
<proteinExistence type="predicted"/>
<dbReference type="EMBL" id="LR798257">
    <property type="protein sequence ID" value="CAB5218261.1"/>
    <property type="molecule type" value="Genomic_DNA"/>
</dbReference>
<keyword evidence="1" id="KW-1133">Transmembrane helix</keyword>
<organism evidence="2">
    <name type="scientific">uncultured Caudovirales phage</name>
    <dbReference type="NCBI Taxonomy" id="2100421"/>
    <lineage>
        <taxon>Viruses</taxon>
        <taxon>Duplodnaviria</taxon>
        <taxon>Heunggongvirae</taxon>
        <taxon>Uroviricota</taxon>
        <taxon>Caudoviricetes</taxon>
        <taxon>Peduoviridae</taxon>
        <taxon>Maltschvirus</taxon>
        <taxon>Maltschvirus maltsch</taxon>
    </lineage>
</organism>
<evidence type="ECO:0000313" key="2">
    <source>
        <dbReference type="EMBL" id="CAB5218261.1"/>
    </source>
</evidence>
<gene>
    <name evidence="2" type="ORF">UFOVP204_143</name>
</gene>
<reference evidence="2" key="1">
    <citation type="submission" date="2020-05" db="EMBL/GenBank/DDBJ databases">
        <authorList>
            <person name="Chiriac C."/>
            <person name="Salcher M."/>
            <person name="Ghai R."/>
            <person name="Kavagutti S V."/>
        </authorList>
    </citation>
    <scope>NUCLEOTIDE SEQUENCE</scope>
</reference>
<keyword evidence="1" id="KW-0812">Transmembrane</keyword>
<evidence type="ECO:0000256" key="1">
    <source>
        <dbReference type="SAM" id="Phobius"/>
    </source>
</evidence>
<sequence length="31" mass="3394">MGGKGMAQCLNNFITVAAIIYLARAISYFKK</sequence>